<feature type="compositionally biased region" description="Gly residues" evidence="1">
    <location>
        <begin position="90"/>
        <end position="132"/>
    </location>
</feature>
<evidence type="ECO:0000256" key="2">
    <source>
        <dbReference type="SAM" id="SignalP"/>
    </source>
</evidence>
<comment type="caution">
    <text evidence="3">The sequence shown here is derived from an EMBL/GenBank/DDBJ whole genome shotgun (WGS) entry which is preliminary data.</text>
</comment>
<reference evidence="3 4" key="1">
    <citation type="submission" date="2019-07" db="EMBL/GenBank/DDBJ databases">
        <title>The First High-Quality Draft Genome Sequence of the Causal Agent of the Current Panama Disease Epidemic.</title>
        <authorList>
            <person name="Warmington R.J."/>
            <person name="Kay W."/>
            <person name="Jeffries A."/>
            <person name="Bebber D."/>
            <person name="Moore K."/>
            <person name="Studholme D.J."/>
        </authorList>
    </citation>
    <scope>NUCLEOTIDE SEQUENCE [LARGE SCALE GENOMIC DNA]</scope>
    <source>
        <strain evidence="3 4">TR4</strain>
    </source>
</reference>
<keyword evidence="2" id="KW-0732">Signal</keyword>
<sequence>MRFTSLIAAVASASLASVASACQADGTIGNSLPASNLNCCSGCAWNSYISNNVVGHDAKRNPNGGESHIGSSPVGKCNSTGPHGSSPRGPSGGSQGGSNGGLSPGSYGAPGGGAYGGSNGGSSGGPSSGCQGGFSDSNGDGSKGFETGGQPSHVPVFISGAGE</sequence>
<dbReference type="EMBL" id="VMNF01000007">
    <property type="protein sequence ID" value="TXC05076.1"/>
    <property type="molecule type" value="Genomic_DNA"/>
</dbReference>
<evidence type="ECO:0000313" key="4">
    <source>
        <dbReference type="Proteomes" id="UP000321331"/>
    </source>
</evidence>
<proteinExistence type="predicted"/>
<evidence type="ECO:0000313" key="3">
    <source>
        <dbReference type="EMBL" id="TXC05076.1"/>
    </source>
</evidence>
<feature type="chain" id="PRO_5023143669" evidence="2">
    <location>
        <begin position="22"/>
        <end position="163"/>
    </location>
</feature>
<dbReference type="AlphaFoldDB" id="A0A5C6T2Y6"/>
<organism evidence="3 4">
    <name type="scientific">Fusarium oxysporum f. sp. cubense</name>
    <dbReference type="NCBI Taxonomy" id="61366"/>
    <lineage>
        <taxon>Eukaryota</taxon>
        <taxon>Fungi</taxon>
        <taxon>Dikarya</taxon>
        <taxon>Ascomycota</taxon>
        <taxon>Pezizomycotina</taxon>
        <taxon>Sordariomycetes</taxon>
        <taxon>Hypocreomycetidae</taxon>
        <taxon>Hypocreales</taxon>
        <taxon>Nectriaceae</taxon>
        <taxon>Fusarium</taxon>
        <taxon>Fusarium oxysporum species complex</taxon>
    </lineage>
</organism>
<feature type="region of interest" description="Disordered" evidence="1">
    <location>
        <begin position="59"/>
        <end position="163"/>
    </location>
</feature>
<accession>A0A5C6T2Y6</accession>
<dbReference type="PROSITE" id="PS51257">
    <property type="entry name" value="PROKAR_LIPOPROTEIN"/>
    <property type="match status" value="1"/>
</dbReference>
<feature type="compositionally biased region" description="Low complexity" evidence="1">
    <location>
        <begin position="79"/>
        <end position="89"/>
    </location>
</feature>
<name>A0A5C6T2Y6_FUSOC</name>
<dbReference type="Proteomes" id="UP000321331">
    <property type="component" value="Unassembled WGS sequence"/>
</dbReference>
<feature type="signal peptide" evidence="2">
    <location>
        <begin position="1"/>
        <end position="21"/>
    </location>
</feature>
<gene>
    <name evidence="3" type="ORF">FocTR4_00002133</name>
</gene>
<evidence type="ECO:0000256" key="1">
    <source>
        <dbReference type="SAM" id="MobiDB-lite"/>
    </source>
</evidence>
<protein>
    <submittedName>
        <fullName evidence="3">Uncharacterized protein</fullName>
    </submittedName>
</protein>